<organism evidence="1 2">
    <name type="scientific">Laetiporus sulphureus 93-53</name>
    <dbReference type="NCBI Taxonomy" id="1314785"/>
    <lineage>
        <taxon>Eukaryota</taxon>
        <taxon>Fungi</taxon>
        <taxon>Dikarya</taxon>
        <taxon>Basidiomycota</taxon>
        <taxon>Agaricomycotina</taxon>
        <taxon>Agaricomycetes</taxon>
        <taxon>Polyporales</taxon>
        <taxon>Laetiporus</taxon>
    </lineage>
</organism>
<dbReference type="EMBL" id="KV427661">
    <property type="protein sequence ID" value="KZT01686.1"/>
    <property type="molecule type" value="Genomic_DNA"/>
</dbReference>
<keyword evidence="2" id="KW-1185">Reference proteome</keyword>
<evidence type="ECO:0000313" key="2">
    <source>
        <dbReference type="Proteomes" id="UP000076871"/>
    </source>
</evidence>
<accession>A0A165BUL9</accession>
<dbReference type="AlphaFoldDB" id="A0A165BUL9"/>
<dbReference type="Proteomes" id="UP000076871">
    <property type="component" value="Unassembled WGS sequence"/>
</dbReference>
<name>A0A165BUL9_9APHY</name>
<sequence>MAGLEVSVDKNSRSWCIRVCLACYARTRLQSGHAMRTVQHGYVQWPHEFQGCGLYSVERCESKNGHQKASEVRCAHRHREPISLGRPPDCALSGLGGTAVVGRHTLRAGIREHMMVLSQEPSTDASSVVACWKQIETKHLLTVECIAVLH</sequence>
<evidence type="ECO:0000313" key="1">
    <source>
        <dbReference type="EMBL" id="KZT01686.1"/>
    </source>
</evidence>
<reference evidence="1 2" key="1">
    <citation type="journal article" date="2016" name="Mol. Biol. Evol.">
        <title>Comparative Genomics of Early-Diverging Mushroom-Forming Fungi Provides Insights into the Origins of Lignocellulose Decay Capabilities.</title>
        <authorList>
            <person name="Nagy L.G."/>
            <person name="Riley R."/>
            <person name="Tritt A."/>
            <person name="Adam C."/>
            <person name="Daum C."/>
            <person name="Floudas D."/>
            <person name="Sun H."/>
            <person name="Yadav J.S."/>
            <person name="Pangilinan J."/>
            <person name="Larsson K.H."/>
            <person name="Matsuura K."/>
            <person name="Barry K."/>
            <person name="Labutti K."/>
            <person name="Kuo R."/>
            <person name="Ohm R.A."/>
            <person name="Bhattacharya S.S."/>
            <person name="Shirouzu T."/>
            <person name="Yoshinaga Y."/>
            <person name="Martin F.M."/>
            <person name="Grigoriev I.V."/>
            <person name="Hibbett D.S."/>
        </authorList>
    </citation>
    <scope>NUCLEOTIDE SEQUENCE [LARGE SCALE GENOMIC DNA]</scope>
    <source>
        <strain evidence="1 2">93-53</strain>
    </source>
</reference>
<proteinExistence type="predicted"/>
<protein>
    <submittedName>
        <fullName evidence="1">Uncharacterized protein</fullName>
    </submittedName>
</protein>
<gene>
    <name evidence="1" type="ORF">LAESUDRAFT_453310</name>
</gene>
<dbReference type="InParanoid" id="A0A165BUL9"/>
<dbReference type="GeneID" id="63819563"/>
<dbReference type="RefSeq" id="XP_040759426.1">
    <property type="nucleotide sequence ID" value="XM_040902532.1"/>
</dbReference>